<protein>
    <submittedName>
        <fullName evidence="1">Uncharacterized protein</fullName>
    </submittedName>
</protein>
<organism evidence="1">
    <name type="scientific">Arion vulgaris</name>
    <dbReference type="NCBI Taxonomy" id="1028688"/>
    <lineage>
        <taxon>Eukaryota</taxon>
        <taxon>Metazoa</taxon>
        <taxon>Spiralia</taxon>
        <taxon>Lophotrochozoa</taxon>
        <taxon>Mollusca</taxon>
        <taxon>Gastropoda</taxon>
        <taxon>Heterobranchia</taxon>
        <taxon>Euthyneura</taxon>
        <taxon>Panpulmonata</taxon>
        <taxon>Eupulmonata</taxon>
        <taxon>Stylommatophora</taxon>
        <taxon>Helicina</taxon>
        <taxon>Arionoidea</taxon>
        <taxon>Arionidae</taxon>
        <taxon>Arion</taxon>
    </lineage>
</organism>
<gene>
    <name evidence="1" type="primary">ORF113069</name>
    <name evidence="2" type="synonym">ORF113070</name>
</gene>
<sequence length="58" mass="6457">MPLKSCVAKKMYEILFLSELYYSEIRFSIDCPAIYCLLLRSLAVNSGVVKAPGIALLT</sequence>
<reference evidence="1" key="1">
    <citation type="submission" date="2014-12" db="EMBL/GenBank/DDBJ databases">
        <title>Insight into the proteome of Arion vulgaris.</title>
        <authorList>
            <person name="Aradska J."/>
            <person name="Bulat T."/>
            <person name="Smidak R."/>
            <person name="Sarate P."/>
            <person name="Gangsoo J."/>
            <person name="Sialana F."/>
            <person name="Bilban M."/>
            <person name="Lubec G."/>
        </authorList>
    </citation>
    <scope>NUCLEOTIDE SEQUENCE</scope>
    <source>
        <tissue evidence="1">Skin</tissue>
    </source>
</reference>
<evidence type="ECO:0000313" key="1">
    <source>
        <dbReference type="EMBL" id="CEK78999.1"/>
    </source>
</evidence>
<proteinExistence type="predicted"/>
<evidence type="ECO:0000313" key="2">
    <source>
        <dbReference type="EMBL" id="CEK79000.1"/>
    </source>
</evidence>
<dbReference type="EMBL" id="HACG01032135">
    <property type="protein sequence ID" value="CEK79000.1"/>
    <property type="molecule type" value="Transcribed_RNA"/>
</dbReference>
<feature type="non-terminal residue" evidence="1">
    <location>
        <position position="58"/>
    </location>
</feature>
<dbReference type="AlphaFoldDB" id="A0A0B7ADD1"/>
<dbReference type="EMBL" id="HACG01032134">
    <property type="protein sequence ID" value="CEK78999.1"/>
    <property type="molecule type" value="Transcribed_RNA"/>
</dbReference>
<accession>A0A0B7ADD1</accession>
<name>A0A0B7ADD1_9EUPU</name>